<evidence type="ECO:0000313" key="10">
    <source>
        <dbReference type="Proteomes" id="UP000256486"/>
    </source>
</evidence>
<reference evidence="9 10" key="1">
    <citation type="submission" date="2017-04" db="EMBL/GenBank/DDBJ databases">
        <title>Comparative genome analysis of Subtercola boreus.</title>
        <authorList>
            <person name="Cho Y.-J."/>
            <person name="Cho A."/>
            <person name="Kim O.-S."/>
            <person name="Lee J.-I."/>
        </authorList>
    </citation>
    <scope>NUCLEOTIDE SEQUENCE [LARGE SCALE GENOMIC DNA]</scope>
    <source>
        <strain evidence="9 10">K300</strain>
    </source>
</reference>
<protein>
    <submittedName>
        <fullName evidence="9">Peroxidase</fullName>
    </submittedName>
</protein>
<evidence type="ECO:0000256" key="1">
    <source>
        <dbReference type="ARBA" id="ARBA00001970"/>
    </source>
</evidence>
<evidence type="ECO:0000259" key="7">
    <source>
        <dbReference type="Pfam" id="PF04261"/>
    </source>
</evidence>
<comment type="cofactor">
    <cofactor evidence="1">
        <name>heme b</name>
        <dbReference type="ChEBI" id="CHEBI:60344"/>
    </cofactor>
</comment>
<dbReference type="Pfam" id="PF20628">
    <property type="entry name" value="Dyp_perox_C"/>
    <property type="match status" value="1"/>
</dbReference>
<evidence type="ECO:0000313" key="9">
    <source>
        <dbReference type="EMBL" id="RFA08870.1"/>
    </source>
</evidence>
<dbReference type="AlphaFoldDB" id="A0A3E0VHL9"/>
<evidence type="ECO:0000256" key="5">
    <source>
        <dbReference type="ARBA" id="ARBA00023004"/>
    </source>
</evidence>
<dbReference type="GO" id="GO:0005829">
    <property type="term" value="C:cytosol"/>
    <property type="evidence" value="ECO:0007669"/>
    <property type="project" value="TreeGrafter"/>
</dbReference>
<comment type="similarity">
    <text evidence="6">Belongs to the DyP-type peroxidase family.</text>
</comment>
<dbReference type="GO" id="GO:0046872">
    <property type="term" value="F:metal ion binding"/>
    <property type="evidence" value="ECO:0007669"/>
    <property type="project" value="UniProtKB-KW"/>
</dbReference>
<dbReference type="InterPro" id="IPR006314">
    <property type="entry name" value="Dyp_peroxidase"/>
</dbReference>
<comment type="caution">
    <text evidence="9">The sequence shown here is derived from an EMBL/GenBank/DDBJ whole genome shotgun (WGS) entry which is preliminary data.</text>
</comment>
<name>A0A3E0VHL9_9MICO</name>
<proteinExistence type="inferred from homology"/>
<dbReference type="EMBL" id="NBWZ01000001">
    <property type="protein sequence ID" value="RFA08870.1"/>
    <property type="molecule type" value="Genomic_DNA"/>
</dbReference>
<feature type="domain" description="Dyp-type peroxidase N-terminal" evidence="7">
    <location>
        <begin position="14"/>
        <end position="146"/>
    </location>
</feature>
<dbReference type="OrthoDB" id="3251355at2"/>
<feature type="domain" description="Dyp-type peroxidase C-terminal" evidence="8">
    <location>
        <begin position="149"/>
        <end position="313"/>
    </location>
</feature>
<dbReference type="PANTHER" id="PTHR30521:SF0">
    <property type="entry name" value="DYP-TYPE PEROXIDASE FAMILY PROTEIN"/>
    <property type="match status" value="1"/>
</dbReference>
<dbReference type="GO" id="GO:0020037">
    <property type="term" value="F:heme binding"/>
    <property type="evidence" value="ECO:0007669"/>
    <property type="project" value="InterPro"/>
</dbReference>
<evidence type="ECO:0000256" key="3">
    <source>
        <dbReference type="ARBA" id="ARBA00022723"/>
    </source>
</evidence>
<dbReference type="RefSeq" id="WP_116414271.1">
    <property type="nucleotide sequence ID" value="NZ_NBWZ01000001.1"/>
</dbReference>
<dbReference type="Proteomes" id="UP000256486">
    <property type="component" value="Unassembled WGS sequence"/>
</dbReference>
<keyword evidence="5" id="KW-0408">Iron</keyword>
<dbReference type="InterPro" id="IPR048327">
    <property type="entry name" value="Dyp_perox_N"/>
</dbReference>
<keyword evidence="10" id="KW-1185">Reference proteome</keyword>
<keyword evidence="2 9" id="KW-0575">Peroxidase</keyword>
<gene>
    <name evidence="9" type="ORF">B7R54_06245</name>
</gene>
<dbReference type="Pfam" id="PF04261">
    <property type="entry name" value="Dyp_perox_N"/>
    <property type="match status" value="1"/>
</dbReference>
<accession>A0A3E0VHL9</accession>
<sequence length="320" mass="35009">MDDQTWARAPIEPQSVNAPLSTSAIFLVVTVTADDEAAVATARDVVSDIGGLVRAVGFRDLGGRLSCNVGIGSDLWARFDQPSKPSQLDRFHTIPGSGGHTAVSTPGDLLFHIRGERLDQCFELERLILARLGDTVEVVDETQGFRYFDSRDLLGFVDGTENPTGQSMAEAALIGDEDPDFAGGSYVVVQKYLHDLTAWGALSTEQQEQIIGRTKADNVELDDSDGSRMSHKSLNTIVDENGVEHDILRDNMPFGRPGAKEFGTYFIGYSRDLWVIDHMLRRMFIGNPVGEYDRILDFSTAVTGTTFFVPSNDVLEGLAT</sequence>
<evidence type="ECO:0000256" key="6">
    <source>
        <dbReference type="ARBA" id="ARBA00025737"/>
    </source>
</evidence>
<evidence type="ECO:0000259" key="8">
    <source>
        <dbReference type="Pfam" id="PF20628"/>
    </source>
</evidence>
<dbReference type="InterPro" id="IPR011008">
    <property type="entry name" value="Dimeric_a/b-barrel"/>
</dbReference>
<keyword evidence="4" id="KW-0560">Oxidoreductase</keyword>
<organism evidence="9 10">
    <name type="scientific">Subtercola boreus</name>
    <dbReference type="NCBI Taxonomy" id="120213"/>
    <lineage>
        <taxon>Bacteria</taxon>
        <taxon>Bacillati</taxon>
        <taxon>Actinomycetota</taxon>
        <taxon>Actinomycetes</taxon>
        <taxon>Micrococcales</taxon>
        <taxon>Microbacteriaceae</taxon>
        <taxon>Subtercola</taxon>
    </lineage>
</organism>
<dbReference type="SUPFAM" id="SSF54909">
    <property type="entry name" value="Dimeric alpha+beta barrel"/>
    <property type="match status" value="1"/>
</dbReference>
<keyword evidence="3" id="KW-0479">Metal-binding</keyword>
<dbReference type="GO" id="GO:0004601">
    <property type="term" value="F:peroxidase activity"/>
    <property type="evidence" value="ECO:0007669"/>
    <property type="project" value="UniProtKB-KW"/>
</dbReference>
<dbReference type="InterPro" id="IPR048328">
    <property type="entry name" value="Dyp_perox_C"/>
</dbReference>
<dbReference type="PANTHER" id="PTHR30521">
    <property type="entry name" value="DEFERROCHELATASE/PEROXIDASE"/>
    <property type="match status" value="1"/>
</dbReference>
<dbReference type="PROSITE" id="PS51404">
    <property type="entry name" value="DYP_PEROXIDASE"/>
    <property type="match status" value="1"/>
</dbReference>
<evidence type="ECO:0000256" key="4">
    <source>
        <dbReference type="ARBA" id="ARBA00023002"/>
    </source>
</evidence>
<dbReference type="NCBIfam" id="TIGR01413">
    <property type="entry name" value="Dyp_perox_fam"/>
    <property type="match status" value="1"/>
</dbReference>
<evidence type="ECO:0000256" key="2">
    <source>
        <dbReference type="ARBA" id="ARBA00022559"/>
    </source>
</evidence>